<name>A0A8T0EFF5_ARGBR</name>
<protein>
    <submittedName>
        <fullName evidence="8">Retrovirus-related Pol polyprotein like</fullName>
    </submittedName>
</protein>
<dbReference type="GO" id="GO:0042575">
    <property type="term" value="C:DNA polymerase complex"/>
    <property type="evidence" value="ECO:0007669"/>
    <property type="project" value="UniProtKB-ARBA"/>
</dbReference>
<feature type="domain" description="Integrase catalytic" evidence="7">
    <location>
        <begin position="355"/>
        <end position="520"/>
    </location>
</feature>
<evidence type="ECO:0000313" key="8">
    <source>
        <dbReference type="EMBL" id="KAF8771447.1"/>
    </source>
</evidence>
<dbReference type="InterPro" id="IPR036397">
    <property type="entry name" value="RNaseH_sf"/>
</dbReference>
<dbReference type="PANTHER" id="PTHR37984:SF5">
    <property type="entry name" value="PROTEIN NYNRIN-LIKE"/>
    <property type="match status" value="1"/>
</dbReference>
<evidence type="ECO:0000256" key="2">
    <source>
        <dbReference type="ARBA" id="ARBA00022695"/>
    </source>
</evidence>
<dbReference type="Proteomes" id="UP000807504">
    <property type="component" value="Unassembled WGS sequence"/>
</dbReference>
<keyword evidence="2" id="KW-0548">Nucleotidyltransferase</keyword>
<dbReference type="InterPro" id="IPR012337">
    <property type="entry name" value="RNaseH-like_sf"/>
</dbReference>
<dbReference type="PROSITE" id="PS50994">
    <property type="entry name" value="INTEGRASE"/>
    <property type="match status" value="1"/>
</dbReference>
<dbReference type="Pfam" id="PF17917">
    <property type="entry name" value="RT_RNaseH"/>
    <property type="match status" value="1"/>
</dbReference>
<evidence type="ECO:0000256" key="6">
    <source>
        <dbReference type="ARBA" id="ARBA00022918"/>
    </source>
</evidence>
<accession>A0A8T0EFF5</accession>
<dbReference type="Gene3D" id="3.10.20.370">
    <property type="match status" value="1"/>
</dbReference>
<dbReference type="GO" id="GO:0016787">
    <property type="term" value="F:hydrolase activity"/>
    <property type="evidence" value="ECO:0007669"/>
    <property type="project" value="UniProtKB-KW"/>
</dbReference>
<reference evidence="8" key="1">
    <citation type="journal article" date="2020" name="bioRxiv">
        <title>Chromosome-level reference genome of the European wasp spider Argiope bruennichi: a resource for studies on range expansion and evolutionary adaptation.</title>
        <authorList>
            <person name="Sheffer M.M."/>
            <person name="Hoppe A."/>
            <person name="Krehenwinkel H."/>
            <person name="Uhl G."/>
            <person name="Kuss A.W."/>
            <person name="Jensen L."/>
            <person name="Jensen C."/>
            <person name="Gillespie R.G."/>
            <person name="Hoff K.J."/>
            <person name="Prost S."/>
        </authorList>
    </citation>
    <scope>NUCLEOTIDE SEQUENCE</scope>
</reference>
<keyword evidence="5" id="KW-0378">Hydrolase</keyword>
<dbReference type="InterPro" id="IPR043502">
    <property type="entry name" value="DNA/RNA_pol_sf"/>
</dbReference>
<keyword evidence="6" id="KW-0695">RNA-directed DNA polymerase</keyword>
<evidence type="ECO:0000256" key="5">
    <source>
        <dbReference type="ARBA" id="ARBA00022801"/>
    </source>
</evidence>
<keyword evidence="4" id="KW-0255">Endonuclease</keyword>
<dbReference type="Pfam" id="PF00665">
    <property type="entry name" value="rve"/>
    <property type="match status" value="1"/>
</dbReference>
<sequence>MQKISQKETVQETIQPRMDITKVDSRFNPKENEIGLYLTIFEHQLKFLSIPESEWIPYLISSLPTEIVQLIAREDKKDSQDYRKVKEMLLKRYRLTADRFRHSIQIPKTSSTINLRSDEGKHLIKEQRNQLNSLLQEFKSCFEPGGEPTPFSERRINTGNSPPIAEPLYRMNPAKKELLKKRVGDSLGIIEEYASSYAFGFVLTQGEGPEEHVIEYASHPLISAEQNYSTTEREAQGVVWALEKFRGYVENQEIIIASDYQPLKLFMSIKSPSGRLAIWAPQNQSFNPKIEYTPDKSNVLADMLSRPTNLIEDVACILYSYSSVVETDEAQFVVSVQEREREYCSNSWYHDVQTAGSSENSSLETLAIDLFGPLPDTSSGKKWIFLVEDTSAKWVELFDLEEATSVNCAKTLVEEVFLRYGFPRRLISDNGSQFVSAVIQKTFNFLGIKQELIPVYHPQSNPSELKNRDLKPRLAILVRDEHDTWDEKLPMIRFALNTAKCEIKNRTAAYIQFGRELRTTDDVTHDLRALIDNDNFVAEITR</sequence>
<dbReference type="InterPro" id="IPR001584">
    <property type="entry name" value="Integrase_cat-core"/>
</dbReference>
<evidence type="ECO:0000259" key="7">
    <source>
        <dbReference type="PROSITE" id="PS50994"/>
    </source>
</evidence>
<dbReference type="Gene3D" id="3.30.420.10">
    <property type="entry name" value="Ribonuclease H-like superfamily/Ribonuclease H"/>
    <property type="match status" value="1"/>
</dbReference>
<organism evidence="8 9">
    <name type="scientific">Argiope bruennichi</name>
    <name type="common">Wasp spider</name>
    <name type="synonym">Aranea bruennichi</name>
    <dbReference type="NCBI Taxonomy" id="94029"/>
    <lineage>
        <taxon>Eukaryota</taxon>
        <taxon>Metazoa</taxon>
        <taxon>Ecdysozoa</taxon>
        <taxon>Arthropoda</taxon>
        <taxon>Chelicerata</taxon>
        <taxon>Arachnida</taxon>
        <taxon>Araneae</taxon>
        <taxon>Araneomorphae</taxon>
        <taxon>Entelegynae</taxon>
        <taxon>Araneoidea</taxon>
        <taxon>Araneidae</taxon>
        <taxon>Argiope</taxon>
    </lineage>
</organism>
<evidence type="ECO:0000256" key="4">
    <source>
        <dbReference type="ARBA" id="ARBA00022759"/>
    </source>
</evidence>
<dbReference type="AlphaFoldDB" id="A0A8T0EFF5"/>
<keyword evidence="9" id="KW-1185">Reference proteome</keyword>
<comment type="caution">
    <text evidence="8">The sequence shown here is derived from an EMBL/GenBank/DDBJ whole genome shotgun (WGS) entry which is preliminary data.</text>
</comment>
<dbReference type="SUPFAM" id="SSF53098">
    <property type="entry name" value="Ribonuclease H-like"/>
    <property type="match status" value="1"/>
</dbReference>
<dbReference type="CDD" id="cd09274">
    <property type="entry name" value="RNase_HI_RT_Ty3"/>
    <property type="match status" value="1"/>
</dbReference>
<keyword evidence="1" id="KW-0808">Transferase</keyword>
<dbReference type="PANTHER" id="PTHR37984">
    <property type="entry name" value="PROTEIN CBG26694"/>
    <property type="match status" value="1"/>
</dbReference>
<dbReference type="GO" id="GO:0003676">
    <property type="term" value="F:nucleic acid binding"/>
    <property type="evidence" value="ECO:0007669"/>
    <property type="project" value="InterPro"/>
</dbReference>
<evidence type="ECO:0000256" key="3">
    <source>
        <dbReference type="ARBA" id="ARBA00022722"/>
    </source>
</evidence>
<evidence type="ECO:0000256" key="1">
    <source>
        <dbReference type="ARBA" id="ARBA00022679"/>
    </source>
</evidence>
<keyword evidence="3" id="KW-0540">Nuclease</keyword>
<dbReference type="SUPFAM" id="SSF56672">
    <property type="entry name" value="DNA/RNA polymerases"/>
    <property type="match status" value="1"/>
</dbReference>
<evidence type="ECO:0000313" key="9">
    <source>
        <dbReference type="Proteomes" id="UP000807504"/>
    </source>
</evidence>
<dbReference type="GO" id="GO:0004519">
    <property type="term" value="F:endonuclease activity"/>
    <property type="evidence" value="ECO:0007669"/>
    <property type="project" value="UniProtKB-KW"/>
</dbReference>
<dbReference type="InterPro" id="IPR041373">
    <property type="entry name" value="RT_RNaseH"/>
</dbReference>
<dbReference type="GO" id="GO:0003964">
    <property type="term" value="F:RNA-directed DNA polymerase activity"/>
    <property type="evidence" value="ECO:0007669"/>
    <property type="project" value="UniProtKB-KW"/>
</dbReference>
<dbReference type="GO" id="GO:0015074">
    <property type="term" value="P:DNA integration"/>
    <property type="evidence" value="ECO:0007669"/>
    <property type="project" value="InterPro"/>
</dbReference>
<proteinExistence type="predicted"/>
<dbReference type="EMBL" id="JABXBU010002228">
    <property type="protein sequence ID" value="KAF8771447.1"/>
    <property type="molecule type" value="Genomic_DNA"/>
</dbReference>
<gene>
    <name evidence="8" type="ORF">HNY73_018869</name>
</gene>
<dbReference type="InterPro" id="IPR050951">
    <property type="entry name" value="Retrovirus_Pol_polyprotein"/>
</dbReference>
<reference evidence="8" key="2">
    <citation type="submission" date="2020-06" db="EMBL/GenBank/DDBJ databases">
        <authorList>
            <person name="Sheffer M."/>
        </authorList>
    </citation>
    <scope>NUCLEOTIDE SEQUENCE</scope>
</reference>